<dbReference type="InterPro" id="IPR028082">
    <property type="entry name" value="Peripla_BP_I"/>
</dbReference>
<dbReference type="PROSITE" id="PS00356">
    <property type="entry name" value="HTH_LACI_1"/>
    <property type="match status" value="1"/>
</dbReference>
<dbReference type="AlphaFoldDB" id="A0A848DII5"/>
<reference evidence="5 6" key="1">
    <citation type="submission" date="2020-04" db="EMBL/GenBank/DDBJ databases">
        <authorList>
            <person name="Klaysubun C."/>
            <person name="Duangmal K."/>
            <person name="Lipun K."/>
        </authorList>
    </citation>
    <scope>NUCLEOTIDE SEQUENCE [LARGE SCALE GENOMIC DNA]</scope>
    <source>
        <strain evidence="5 6">DSM 45300</strain>
    </source>
</reference>
<accession>A0A848DII5</accession>
<organism evidence="5 6">
    <name type="scientific">Pseudonocardia bannensis</name>
    <dbReference type="NCBI Taxonomy" id="630973"/>
    <lineage>
        <taxon>Bacteria</taxon>
        <taxon>Bacillati</taxon>
        <taxon>Actinomycetota</taxon>
        <taxon>Actinomycetes</taxon>
        <taxon>Pseudonocardiales</taxon>
        <taxon>Pseudonocardiaceae</taxon>
        <taxon>Pseudonocardia</taxon>
    </lineage>
</organism>
<dbReference type="EMBL" id="JAAXKZ010000037">
    <property type="protein sequence ID" value="NMH92359.1"/>
    <property type="molecule type" value="Genomic_DNA"/>
</dbReference>
<dbReference type="Pfam" id="PF00356">
    <property type="entry name" value="LacI"/>
    <property type="match status" value="1"/>
</dbReference>
<proteinExistence type="predicted"/>
<protein>
    <submittedName>
        <fullName evidence="5">LacI family transcriptional regulator</fullName>
    </submittedName>
</protein>
<evidence type="ECO:0000256" key="2">
    <source>
        <dbReference type="ARBA" id="ARBA00023125"/>
    </source>
</evidence>
<dbReference type="PANTHER" id="PTHR30146">
    <property type="entry name" value="LACI-RELATED TRANSCRIPTIONAL REPRESSOR"/>
    <property type="match status" value="1"/>
</dbReference>
<evidence type="ECO:0000313" key="6">
    <source>
        <dbReference type="Proteomes" id="UP000586918"/>
    </source>
</evidence>
<dbReference type="InterPro" id="IPR046335">
    <property type="entry name" value="LacI/GalR-like_sensor"/>
</dbReference>
<dbReference type="GO" id="GO:0000976">
    <property type="term" value="F:transcription cis-regulatory region binding"/>
    <property type="evidence" value="ECO:0007669"/>
    <property type="project" value="TreeGrafter"/>
</dbReference>
<feature type="domain" description="HTH lacI-type" evidence="4">
    <location>
        <begin position="11"/>
        <end position="65"/>
    </location>
</feature>
<dbReference type="InterPro" id="IPR000843">
    <property type="entry name" value="HTH_LacI"/>
</dbReference>
<keyword evidence="2" id="KW-0238">DNA-binding</keyword>
<dbReference type="PRINTS" id="PR00036">
    <property type="entry name" value="HTHLACI"/>
</dbReference>
<evidence type="ECO:0000259" key="4">
    <source>
        <dbReference type="PROSITE" id="PS50932"/>
    </source>
</evidence>
<keyword evidence="6" id="KW-1185">Reference proteome</keyword>
<dbReference type="SUPFAM" id="SSF53822">
    <property type="entry name" value="Periplasmic binding protein-like I"/>
    <property type="match status" value="1"/>
</dbReference>
<gene>
    <name evidence="5" type="ORF">HF519_12400</name>
</gene>
<dbReference type="GO" id="GO:0003700">
    <property type="term" value="F:DNA-binding transcription factor activity"/>
    <property type="evidence" value="ECO:0007669"/>
    <property type="project" value="TreeGrafter"/>
</dbReference>
<dbReference type="Pfam" id="PF13377">
    <property type="entry name" value="Peripla_BP_3"/>
    <property type="match status" value="1"/>
</dbReference>
<dbReference type="SUPFAM" id="SSF47413">
    <property type="entry name" value="lambda repressor-like DNA-binding domains"/>
    <property type="match status" value="1"/>
</dbReference>
<evidence type="ECO:0000256" key="3">
    <source>
        <dbReference type="ARBA" id="ARBA00023163"/>
    </source>
</evidence>
<dbReference type="PROSITE" id="PS50932">
    <property type="entry name" value="HTH_LACI_2"/>
    <property type="match status" value="1"/>
</dbReference>
<name>A0A848DII5_9PSEU</name>
<dbReference type="Gene3D" id="1.10.260.40">
    <property type="entry name" value="lambda repressor-like DNA-binding domains"/>
    <property type="match status" value="1"/>
</dbReference>
<dbReference type="SMART" id="SM00354">
    <property type="entry name" value="HTH_LACI"/>
    <property type="match status" value="1"/>
</dbReference>
<dbReference type="InterPro" id="IPR010982">
    <property type="entry name" value="Lambda_DNA-bd_dom_sf"/>
</dbReference>
<keyword evidence="1" id="KW-0805">Transcription regulation</keyword>
<comment type="caution">
    <text evidence="5">The sequence shown here is derived from an EMBL/GenBank/DDBJ whole genome shotgun (WGS) entry which is preliminary data.</text>
</comment>
<keyword evidence="3" id="KW-0804">Transcription</keyword>
<dbReference type="Proteomes" id="UP000586918">
    <property type="component" value="Unassembled WGS sequence"/>
</dbReference>
<evidence type="ECO:0000256" key="1">
    <source>
        <dbReference type="ARBA" id="ARBA00023015"/>
    </source>
</evidence>
<dbReference type="CDD" id="cd06267">
    <property type="entry name" value="PBP1_LacI_sugar_binding-like"/>
    <property type="match status" value="1"/>
</dbReference>
<dbReference type="PANTHER" id="PTHR30146:SF138">
    <property type="entry name" value="TRANSCRIPTIONAL REGULATORY PROTEIN"/>
    <property type="match status" value="1"/>
</dbReference>
<evidence type="ECO:0000313" key="5">
    <source>
        <dbReference type="EMBL" id="NMH92359.1"/>
    </source>
</evidence>
<dbReference type="Gene3D" id="3.40.50.2300">
    <property type="match status" value="2"/>
</dbReference>
<dbReference type="CDD" id="cd01392">
    <property type="entry name" value="HTH_LacI"/>
    <property type="match status" value="1"/>
</dbReference>
<sequence>MTRSDRARKRPTMKDVAQHAGVSVSTVSYVLNDSGPVAPERRSRVLDAVRVLEYTPNESARNLKLRSTSTIGMVVPELTNPFFAMVAEGVQKVASERNVLVVLVVPDATQQPEEKQAELLRSQRIDGVVYLSGTGSMPASLYRLARSGPVVLVDEQLSGMDLPAVVCDSRKGAREVAAHALEQGHRRVAVIGGPPSLWTSQQRLAGYREAFAGAGLDPDSVPVFPGDYRQATGEKLAAKALASRPRPTVLLCTNDLMAIGAMEYCRRVGLRVPEDVSIVGFDDLPVSALLTPRLTTVRQPAHEMGSRAASALFDLLENDESEALGVLPATVQLRESVCPPAEGT</sequence>